<dbReference type="SUPFAM" id="SSF46689">
    <property type="entry name" value="Homeodomain-like"/>
    <property type="match status" value="1"/>
</dbReference>
<evidence type="ECO:0000256" key="1">
    <source>
        <dbReference type="ARBA" id="ARBA00004123"/>
    </source>
</evidence>
<name>A0AAE1T2Q4_9LAMI</name>
<comment type="caution">
    <text evidence="13">The sequence shown here is derived from an EMBL/GenBank/DDBJ whole genome shotgun (WGS) entry which is preliminary data.</text>
</comment>
<keyword evidence="14" id="KW-1185">Reference proteome</keyword>
<dbReference type="Gene3D" id="1.10.10.60">
    <property type="entry name" value="Homeodomain-like"/>
    <property type="match status" value="1"/>
</dbReference>
<evidence type="ECO:0000256" key="2">
    <source>
        <dbReference type="ARBA" id="ARBA00023015"/>
    </source>
</evidence>
<feature type="coiled-coil region" evidence="11">
    <location>
        <begin position="133"/>
        <end position="181"/>
    </location>
</feature>
<keyword evidence="6 8" id="KW-0539">Nucleus</keyword>
<evidence type="ECO:0000256" key="7">
    <source>
        <dbReference type="ARBA" id="ARBA00025748"/>
    </source>
</evidence>
<evidence type="ECO:0000256" key="5">
    <source>
        <dbReference type="ARBA" id="ARBA00023163"/>
    </source>
</evidence>
<dbReference type="EMBL" id="JACGWL010000970">
    <property type="protein sequence ID" value="KAK4381029.1"/>
    <property type="molecule type" value="Genomic_DNA"/>
</dbReference>
<comment type="similarity">
    <text evidence="7 10">Belongs to the HD-ZIP homeobox family. Class I subfamily.</text>
</comment>
<evidence type="ECO:0000256" key="8">
    <source>
        <dbReference type="PROSITE-ProRule" id="PRU00108"/>
    </source>
</evidence>
<accession>A0AAE1T2Q4</accession>
<organism evidence="13 14">
    <name type="scientific">Sesamum angolense</name>
    <dbReference type="NCBI Taxonomy" id="2727404"/>
    <lineage>
        <taxon>Eukaryota</taxon>
        <taxon>Viridiplantae</taxon>
        <taxon>Streptophyta</taxon>
        <taxon>Embryophyta</taxon>
        <taxon>Tracheophyta</taxon>
        <taxon>Spermatophyta</taxon>
        <taxon>Magnoliopsida</taxon>
        <taxon>eudicotyledons</taxon>
        <taxon>Gunneridae</taxon>
        <taxon>Pentapetalae</taxon>
        <taxon>asterids</taxon>
        <taxon>lamiids</taxon>
        <taxon>Lamiales</taxon>
        <taxon>Pedaliaceae</taxon>
        <taxon>Sesamum</taxon>
    </lineage>
</organism>
<dbReference type="GO" id="GO:0005634">
    <property type="term" value="C:nucleus"/>
    <property type="evidence" value="ECO:0007669"/>
    <property type="project" value="UniProtKB-SubCell"/>
</dbReference>
<comment type="subcellular location">
    <subcellularLocation>
        <location evidence="1 8 9">Nucleus</location>
    </subcellularLocation>
</comment>
<evidence type="ECO:0000259" key="12">
    <source>
        <dbReference type="PROSITE" id="PS50071"/>
    </source>
</evidence>
<dbReference type="PANTHER" id="PTHR24326:SF122">
    <property type="entry name" value="HOMEOBOX-LEUCINE ZIPPER PROTEIN HOX6"/>
    <property type="match status" value="1"/>
</dbReference>
<reference evidence="13" key="2">
    <citation type="journal article" date="2024" name="Plant">
        <title>Genomic evolution and insights into agronomic trait innovations of Sesamum species.</title>
        <authorList>
            <person name="Miao H."/>
            <person name="Wang L."/>
            <person name="Qu L."/>
            <person name="Liu H."/>
            <person name="Sun Y."/>
            <person name="Le M."/>
            <person name="Wang Q."/>
            <person name="Wei S."/>
            <person name="Zheng Y."/>
            <person name="Lin W."/>
            <person name="Duan Y."/>
            <person name="Cao H."/>
            <person name="Xiong S."/>
            <person name="Wang X."/>
            <person name="Wei L."/>
            <person name="Li C."/>
            <person name="Ma Q."/>
            <person name="Ju M."/>
            <person name="Zhao R."/>
            <person name="Li G."/>
            <person name="Mu C."/>
            <person name="Tian Q."/>
            <person name="Mei H."/>
            <person name="Zhang T."/>
            <person name="Gao T."/>
            <person name="Zhang H."/>
        </authorList>
    </citation>
    <scope>NUCLEOTIDE SEQUENCE</scope>
    <source>
        <strain evidence="13">K16</strain>
    </source>
</reference>
<evidence type="ECO:0000256" key="9">
    <source>
        <dbReference type="RuleBase" id="RU000682"/>
    </source>
</evidence>
<keyword evidence="3 8" id="KW-0238">DNA-binding</keyword>
<dbReference type="InterPro" id="IPR001356">
    <property type="entry name" value="HD"/>
</dbReference>
<keyword evidence="11" id="KW-0175">Coiled coil</keyword>
<proteinExistence type="inferred from homology"/>
<dbReference type="Pfam" id="PF02183">
    <property type="entry name" value="HALZ"/>
    <property type="match status" value="1"/>
</dbReference>
<dbReference type="PROSITE" id="PS50071">
    <property type="entry name" value="HOMEOBOX_2"/>
    <property type="match status" value="1"/>
</dbReference>
<evidence type="ECO:0000256" key="4">
    <source>
        <dbReference type="ARBA" id="ARBA00023155"/>
    </source>
</evidence>
<dbReference type="PROSITE" id="PS00027">
    <property type="entry name" value="HOMEOBOX_1"/>
    <property type="match status" value="1"/>
</dbReference>
<comment type="function">
    <text evidence="10">Transcription factor.</text>
</comment>
<dbReference type="CDD" id="cd00086">
    <property type="entry name" value="homeodomain"/>
    <property type="match status" value="1"/>
</dbReference>
<dbReference type="InterPro" id="IPR045224">
    <property type="entry name" value="HDZip_class_I_plant"/>
</dbReference>
<keyword evidence="5 10" id="KW-0804">Transcription</keyword>
<dbReference type="Pfam" id="PF00046">
    <property type="entry name" value="Homeodomain"/>
    <property type="match status" value="1"/>
</dbReference>
<protein>
    <recommendedName>
        <fullName evidence="10">Homeobox-leucine zipper protein</fullName>
    </recommendedName>
    <alternativeName>
        <fullName evidence="10">HD-ZIP protein</fullName>
    </alternativeName>
    <alternativeName>
        <fullName evidence="10">Homeodomain transcription factor</fullName>
    </alternativeName>
</protein>
<feature type="domain" description="Homeobox" evidence="12">
    <location>
        <begin position="81"/>
        <end position="141"/>
    </location>
</feature>
<evidence type="ECO:0000256" key="11">
    <source>
        <dbReference type="SAM" id="Coils"/>
    </source>
</evidence>
<reference evidence="13" key="1">
    <citation type="submission" date="2020-06" db="EMBL/GenBank/DDBJ databases">
        <authorList>
            <person name="Li T."/>
            <person name="Hu X."/>
            <person name="Zhang T."/>
            <person name="Song X."/>
            <person name="Zhang H."/>
            <person name="Dai N."/>
            <person name="Sheng W."/>
            <person name="Hou X."/>
            <person name="Wei L."/>
        </authorList>
    </citation>
    <scope>NUCLEOTIDE SEQUENCE</scope>
    <source>
        <strain evidence="13">K16</strain>
        <tissue evidence="13">Leaf</tissue>
    </source>
</reference>
<feature type="DNA-binding region" description="Homeobox" evidence="8">
    <location>
        <begin position="83"/>
        <end position="142"/>
    </location>
</feature>
<dbReference type="GO" id="GO:0043565">
    <property type="term" value="F:sequence-specific DNA binding"/>
    <property type="evidence" value="ECO:0007669"/>
    <property type="project" value="InterPro"/>
</dbReference>
<dbReference type="Proteomes" id="UP001289374">
    <property type="component" value="Unassembled WGS sequence"/>
</dbReference>
<keyword evidence="4 8" id="KW-0371">Homeobox</keyword>
<dbReference type="GO" id="GO:0045893">
    <property type="term" value="P:positive regulation of DNA-templated transcription"/>
    <property type="evidence" value="ECO:0007669"/>
    <property type="project" value="TreeGrafter"/>
</dbReference>
<dbReference type="InterPro" id="IPR003106">
    <property type="entry name" value="Leu_zip_homeo"/>
</dbReference>
<evidence type="ECO:0000313" key="14">
    <source>
        <dbReference type="Proteomes" id="UP001289374"/>
    </source>
</evidence>
<dbReference type="InterPro" id="IPR017970">
    <property type="entry name" value="Homeobox_CS"/>
</dbReference>
<sequence length="274" mass="31535">MRKLTPGILRHKCYWYLKAHQVSRYTTRLIPLDLKAALTNSAFTQPNKSAHNKQSLESILRSWKRLSEQKLEFMSGGIKKSSRNSNKRRFSDDQIKSLETMFETESRPELRLKQHLANKLGLQPRQVAIWFQNKRARSKSKQIEQEYSMLKSNYDKLASQFEALRNENQNLLIQVDRLRRLADNGDSEEHDNKNHVTLSSSENPRLLVDINSQDLCMPTCNDLNRKVGYLEEEADALNMAQIAGGSLASPENGGSFESCTFLHNTGSGSQWWNF</sequence>
<gene>
    <name evidence="13" type="ORF">Sango_3007500</name>
</gene>
<keyword evidence="2 10" id="KW-0805">Transcription regulation</keyword>
<evidence type="ECO:0000256" key="3">
    <source>
        <dbReference type="ARBA" id="ARBA00023125"/>
    </source>
</evidence>
<dbReference type="SMART" id="SM00389">
    <property type="entry name" value="HOX"/>
    <property type="match status" value="1"/>
</dbReference>
<dbReference type="InterPro" id="IPR009057">
    <property type="entry name" value="Homeodomain-like_sf"/>
</dbReference>
<evidence type="ECO:0000256" key="10">
    <source>
        <dbReference type="RuleBase" id="RU369038"/>
    </source>
</evidence>
<evidence type="ECO:0000256" key="6">
    <source>
        <dbReference type="ARBA" id="ARBA00023242"/>
    </source>
</evidence>
<dbReference type="PANTHER" id="PTHR24326">
    <property type="entry name" value="HOMEOBOX-LEUCINE ZIPPER PROTEIN"/>
    <property type="match status" value="1"/>
</dbReference>
<evidence type="ECO:0000313" key="13">
    <source>
        <dbReference type="EMBL" id="KAK4381029.1"/>
    </source>
</evidence>
<dbReference type="GO" id="GO:0000981">
    <property type="term" value="F:DNA-binding transcription factor activity, RNA polymerase II-specific"/>
    <property type="evidence" value="ECO:0007669"/>
    <property type="project" value="UniProtKB-UniRule"/>
</dbReference>
<dbReference type="AlphaFoldDB" id="A0AAE1T2Q4"/>